<gene>
    <name evidence="13" type="ORF">Godav_023615</name>
</gene>
<evidence type="ECO:0008006" key="15">
    <source>
        <dbReference type="Google" id="ProtNLM"/>
    </source>
</evidence>
<evidence type="ECO:0000313" key="14">
    <source>
        <dbReference type="Proteomes" id="UP000593561"/>
    </source>
</evidence>
<feature type="region of interest" description="Disordered" evidence="10">
    <location>
        <begin position="44"/>
        <end position="72"/>
    </location>
</feature>
<dbReference type="PANTHER" id="PTHR13050:SF7">
    <property type="entry name" value="VESICLE TRANSPORT PROTEIN USE1"/>
    <property type="match status" value="1"/>
</dbReference>
<dbReference type="InterPro" id="IPR019150">
    <property type="entry name" value="Vesicle_transport_protein_Use1"/>
</dbReference>
<evidence type="ECO:0000256" key="9">
    <source>
        <dbReference type="ARBA" id="ARBA00023136"/>
    </source>
</evidence>
<comment type="caution">
    <text evidence="13">The sequence shown here is derived from an EMBL/GenBank/DDBJ whole genome shotgun (WGS) entry which is preliminary data.</text>
</comment>
<evidence type="ECO:0000256" key="2">
    <source>
        <dbReference type="ARBA" id="ARBA00007891"/>
    </source>
</evidence>
<keyword evidence="7" id="KW-0653">Protein transport</keyword>
<keyword evidence="8 11" id="KW-1133">Transmembrane helix</keyword>
<keyword evidence="3" id="KW-0813">Transport</keyword>
<dbReference type="GO" id="GO:0005484">
    <property type="term" value="F:SNAP receptor activity"/>
    <property type="evidence" value="ECO:0007669"/>
    <property type="project" value="TreeGrafter"/>
</dbReference>
<organism evidence="13 14">
    <name type="scientific">Gossypium davidsonii</name>
    <name type="common">Davidson's cotton</name>
    <name type="synonym">Gossypium klotzschianum subsp. davidsonii</name>
    <dbReference type="NCBI Taxonomy" id="34287"/>
    <lineage>
        <taxon>Eukaryota</taxon>
        <taxon>Viridiplantae</taxon>
        <taxon>Streptophyta</taxon>
        <taxon>Embryophyta</taxon>
        <taxon>Tracheophyta</taxon>
        <taxon>Spermatophyta</taxon>
        <taxon>Magnoliopsida</taxon>
        <taxon>eudicotyledons</taxon>
        <taxon>Gunneridae</taxon>
        <taxon>Pentapetalae</taxon>
        <taxon>rosids</taxon>
        <taxon>malvids</taxon>
        <taxon>Malvales</taxon>
        <taxon>Malvaceae</taxon>
        <taxon>Malvoideae</taxon>
        <taxon>Gossypium</taxon>
    </lineage>
</organism>
<evidence type="ECO:0000256" key="10">
    <source>
        <dbReference type="SAM" id="MobiDB-lite"/>
    </source>
</evidence>
<proteinExistence type="inferred from homology"/>
<keyword evidence="4 11" id="KW-0812">Transmembrane</keyword>
<evidence type="ECO:0000256" key="3">
    <source>
        <dbReference type="ARBA" id="ARBA00022448"/>
    </source>
</evidence>
<dbReference type="EMBL" id="JABFAC010000011">
    <property type="protein sequence ID" value="MBA0628990.1"/>
    <property type="molecule type" value="Genomic_DNA"/>
</dbReference>
<keyword evidence="12" id="KW-0732">Signal</keyword>
<feature type="signal peptide" evidence="12">
    <location>
        <begin position="1"/>
        <end position="17"/>
    </location>
</feature>
<feature type="compositionally biased region" description="Polar residues" evidence="10">
    <location>
        <begin position="45"/>
        <end position="55"/>
    </location>
</feature>
<evidence type="ECO:0000256" key="4">
    <source>
        <dbReference type="ARBA" id="ARBA00022692"/>
    </source>
</evidence>
<evidence type="ECO:0000256" key="6">
    <source>
        <dbReference type="ARBA" id="ARBA00022892"/>
    </source>
</evidence>
<evidence type="ECO:0000256" key="1">
    <source>
        <dbReference type="ARBA" id="ARBA00004163"/>
    </source>
</evidence>
<dbReference type="GO" id="GO:0005789">
    <property type="term" value="C:endoplasmic reticulum membrane"/>
    <property type="evidence" value="ECO:0007669"/>
    <property type="project" value="UniProtKB-SubCell"/>
</dbReference>
<keyword evidence="6" id="KW-0931">ER-Golgi transport</keyword>
<evidence type="ECO:0000256" key="8">
    <source>
        <dbReference type="ARBA" id="ARBA00022989"/>
    </source>
</evidence>
<sequence>YCLFKFILVFFPRVSSAVVNDYSKKIEEIASELTAPLPEIKVSQEPITRNSFKQSPKSDSENHMPSSPGLRRRVVPASNIKDRTHEITEADASVSIKLDAAAEAHIQKHRKLQEDLTDEMVGLAQQLKERSLMMSRSLENTEKILDSTETAIEQSLATTGHTNVRAMKIYSETSKTTCFQWLLMLAMICVFIMVVLLIRVT</sequence>
<keyword evidence="5" id="KW-0256">Endoplasmic reticulum</keyword>
<evidence type="ECO:0000313" key="13">
    <source>
        <dbReference type="EMBL" id="MBA0628990.1"/>
    </source>
</evidence>
<dbReference type="GO" id="GO:0031201">
    <property type="term" value="C:SNARE complex"/>
    <property type="evidence" value="ECO:0007669"/>
    <property type="project" value="TreeGrafter"/>
</dbReference>
<evidence type="ECO:0000256" key="11">
    <source>
        <dbReference type="SAM" id="Phobius"/>
    </source>
</evidence>
<name>A0A7J8ST53_GOSDV</name>
<comment type="subcellular location">
    <subcellularLocation>
        <location evidence="1">Endoplasmic reticulum membrane</location>
        <topology evidence="1">Single-pass type IV membrane protein</topology>
    </subcellularLocation>
</comment>
<evidence type="ECO:0000256" key="5">
    <source>
        <dbReference type="ARBA" id="ARBA00022824"/>
    </source>
</evidence>
<evidence type="ECO:0000256" key="7">
    <source>
        <dbReference type="ARBA" id="ARBA00022927"/>
    </source>
</evidence>
<dbReference type="CDD" id="cd15860">
    <property type="entry name" value="SNARE_USE1"/>
    <property type="match status" value="1"/>
</dbReference>
<feature type="transmembrane region" description="Helical" evidence="11">
    <location>
        <begin position="179"/>
        <end position="198"/>
    </location>
</feature>
<dbReference type="GO" id="GO:0015031">
    <property type="term" value="P:protein transport"/>
    <property type="evidence" value="ECO:0007669"/>
    <property type="project" value="UniProtKB-KW"/>
</dbReference>
<accession>A0A7J8ST53</accession>
<protein>
    <recommendedName>
        <fullName evidence="15">Vesicle transport protein</fullName>
    </recommendedName>
</protein>
<dbReference type="Pfam" id="PF09753">
    <property type="entry name" value="Use1"/>
    <property type="match status" value="1"/>
</dbReference>
<feature type="non-terminal residue" evidence="13">
    <location>
        <position position="1"/>
    </location>
</feature>
<keyword evidence="14" id="KW-1185">Reference proteome</keyword>
<comment type="similarity">
    <text evidence="2">Belongs to the USE1 family.</text>
</comment>
<dbReference type="GO" id="GO:0006890">
    <property type="term" value="P:retrograde vesicle-mediated transport, Golgi to endoplasmic reticulum"/>
    <property type="evidence" value="ECO:0007669"/>
    <property type="project" value="TreeGrafter"/>
</dbReference>
<evidence type="ECO:0000256" key="12">
    <source>
        <dbReference type="SAM" id="SignalP"/>
    </source>
</evidence>
<reference evidence="13 14" key="1">
    <citation type="journal article" date="2019" name="Genome Biol. Evol.">
        <title>Insights into the evolution of the New World diploid cottons (Gossypium, subgenus Houzingenia) based on genome sequencing.</title>
        <authorList>
            <person name="Grover C.E."/>
            <person name="Arick M.A. 2nd"/>
            <person name="Thrash A."/>
            <person name="Conover J.L."/>
            <person name="Sanders W.S."/>
            <person name="Peterson D.G."/>
            <person name="Frelichowski J.E."/>
            <person name="Scheffler J.A."/>
            <person name="Scheffler B.E."/>
            <person name="Wendel J.F."/>
        </authorList>
    </citation>
    <scope>NUCLEOTIDE SEQUENCE [LARGE SCALE GENOMIC DNA]</scope>
    <source>
        <strain evidence="13">27</strain>
        <tissue evidence="13">Leaf</tissue>
    </source>
</reference>
<dbReference type="Proteomes" id="UP000593561">
    <property type="component" value="Unassembled WGS sequence"/>
</dbReference>
<feature type="chain" id="PRO_5029449100" description="Vesicle transport protein" evidence="12">
    <location>
        <begin position="18"/>
        <end position="201"/>
    </location>
</feature>
<dbReference type="PANTHER" id="PTHR13050">
    <property type="entry name" value="USE1-LIKE PROTEIN"/>
    <property type="match status" value="1"/>
</dbReference>
<dbReference type="AlphaFoldDB" id="A0A7J8ST53"/>
<keyword evidence="9 11" id="KW-0472">Membrane</keyword>